<dbReference type="AlphaFoldDB" id="A0A3S0JBM0"/>
<sequence length="138" mass="15519">MPLWHLTARNISPLRLWRTGAYSFRVIEPGPPVDVLTNYDYVLFDRRYEGALRSTGAELQLTPVTVTDEVRQTVWRHYLEASIRPAASPEEIARAAPPGPVICRFGEDSVFVSEALKTLLQQIAGQKLSFTPGFSRFA</sequence>
<protein>
    <submittedName>
        <fullName evidence="1">Uncharacterized protein</fullName>
    </submittedName>
</protein>
<dbReference type="OrthoDB" id="881981at2"/>
<dbReference type="RefSeq" id="WP_126695051.1">
    <property type="nucleotide sequence ID" value="NZ_RXOF01000014.1"/>
</dbReference>
<comment type="caution">
    <text evidence="1">The sequence shown here is derived from an EMBL/GenBank/DDBJ whole genome shotgun (WGS) entry which is preliminary data.</text>
</comment>
<dbReference type="Proteomes" id="UP000282184">
    <property type="component" value="Unassembled WGS sequence"/>
</dbReference>
<name>A0A3S0JBM0_9BACT</name>
<proteinExistence type="predicted"/>
<gene>
    <name evidence="1" type="ORF">EJV47_20365</name>
</gene>
<keyword evidence="2" id="KW-1185">Reference proteome</keyword>
<organism evidence="1 2">
    <name type="scientific">Hymenobacter gummosus</name>
    <dbReference type="NCBI Taxonomy" id="1776032"/>
    <lineage>
        <taxon>Bacteria</taxon>
        <taxon>Pseudomonadati</taxon>
        <taxon>Bacteroidota</taxon>
        <taxon>Cytophagia</taxon>
        <taxon>Cytophagales</taxon>
        <taxon>Hymenobacteraceae</taxon>
        <taxon>Hymenobacter</taxon>
    </lineage>
</organism>
<dbReference type="EMBL" id="RXOF01000014">
    <property type="protein sequence ID" value="RTQ46731.1"/>
    <property type="molecule type" value="Genomic_DNA"/>
</dbReference>
<evidence type="ECO:0000313" key="2">
    <source>
        <dbReference type="Proteomes" id="UP000282184"/>
    </source>
</evidence>
<accession>A0A3S0JBM0</accession>
<evidence type="ECO:0000313" key="1">
    <source>
        <dbReference type="EMBL" id="RTQ46731.1"/>
    </source>
</evidence>
<reference evidence="1 2" key="1">
    <citation type="submission" date="2018-12" db="EMBL/GenBank/DDBJ databases">
        <title>Hymenobacter gummosus sp. nov., isolated from a spring.</title>
        <authorList>
            <person name="Nie L."/>
        </authorList>
    </citation>
    <scope>NUCLEOTIDE SEQUENCE [LARGE SCALE GENOMIC DNA]</scope>
    <source>
        <strain evidence="1 2">KCTC 52166</strain>
    </source>
</reference>